<evidence type="ECO:0000313" key="3">
    <source>
        <dbReference type="Proteomes" id="UP001595758"/>
    </source>
</evidence>
<evidence type="ECO:0000259" key="1">
    <source>
        <dbReference type="Pfam" id="PF08241"/>
    </source>
</evidence>
<dbReference type="InterPro" id="IPR050508">
    <property type="entry name" value="Methyltransf_Superfamily"/>
</dbReference>
<name>A0ABV8CDX0_9GAMM</name>
<protein>
    <submittedName>
        <fullName evidence="2">Class I SAM-dependent methyltransferase</fullName>
        <ecNumber evidence="2">2.1.1.-</ecNumber>
    </submittedName>
</protein>
<dbReference type="PANTHER" id="PTHR42912">
    <property type="entry name" value="METHYLTRANSFERASE"/>
    <property type="match status" value="1"/>
</dbReference>
<dbReference type="CDD" id="cd02440">
    <property type="entry name" value="AdoMet_MTases"/>
    <property type="match status" value="1"/>
</dbReference>
<dbReference type="Pfam" id="PF08241">
    <property type="entry name" value="Methyltransf_11"/>
    <property type="match status" value="1"/>
</dbReference>
<gene>
    <name evidence="2" type="ORF">ACFORL_04365</name>
</gene>
<dbReference type="Gene3D" id="3.40.50.150">
    <property type="entry name" value="Vaccinia Virus protein VP39"/>
    <property type="match status" value="1"/>
</dbReference>
<dbReference type="RefSeq" id="WP_382341459.1">
    <property type="nucleotide sequence ID" value="NZ_JBHSAB010000004.1"/>
</dbReference>
<dbReference type="EMBL" id="JBHSAB010000004">
    <property type="protein sequence ID" value="MFC3908307.1"/>
    <property type="molecule type" value="Genomic_DNA"/>
</dbReference>
<organism evidence="2 3">
    <name type="scientific">Legionella dresdenensis</name>
    <dbReference type="NCBI Taxonomy" id="450200"/>
    <lineage>
        <taxon>Bacteria</taxon>
        <taxon>Pseudomonadati</taxon>
        <taxon>Pseudomonadota</taxon>
        <taxon>Gammaproteobacteria</taxon>
        <taxon>Legionellales</taxon>
        <taxon>Legionellaceae</taxon>
        <taxon>Legionella</taxon>
    </lineage>
</organism>
<dbReference type="GO" id="GO:0008168">
    <property type="term" value="F:methyltransferase activity"/>
    <property type="evidence" value="ECO:0007669"/>
    <property type="project" value="UniProtKB-KW"/>
</dbReference>
<dbReference type="SUPFAM" id="SSF53335">
    <property type="entry name" value="S-adenosyl-L-methionine-dependent methyltransferases"/>
    <property type="match status" value="1"/>
</dbReference>
<keyword evidence="2" id="KW-0489">Methyltransferase</keyword>
<keyword evidence="2" id="KW-0808">Transferase</keyword>
<reference evidence="3" key="1">
    <citation type="journal article" date="2019" name="Int. J. Syst. Evol. Microbiol.">
        <title>The Global Catalogue of Microorganisms (GCM) 10K type strain sequencing project: providing services to taxonomists for standard genome sequencing and annotation.</title>
        <authorList>
            <consortium name="The Broad Institute Genomics Platform"/>
            <consortium name="The Broad Institute Genome Sequencing Center for Infectious Disease"/>
            <person name="Wu L."/>
            <person name="Ma J."/>
        </authorList>
    </citation>
    <scope>NUCLEOTIDE SEQUENCE [LARGE SCALE GENOMIC DNA]</scope>
    <source>
        <strain evidence="3">CCUG 59858</strain>
    </source>
</reference>
<sequence>MSIIVLKDLLRFKMDQRIKLNNDASELWDTQPCGMEVVSGKNQVEKIDSLMALRQIDCPEIYQYLRTMSLENKMVLELGCGTGIDSRELIQKGSKLTSVDFSKASLHLAKEFLQEVFPGKELSLIHASSHATNLPDEHFDIIYSHGSIHHSPLFPEICKEINRMLKPGGKALIMVYRKPSLMYLHAKLGRLIDYNAPVSLFLSDAELRKAMSPLKEVWRKNYYFARPHVTRIGKYIPAFMERLLGRFFGACQLVEFKKLDA</sequence>
<comment type="caution">
    <text evidence="2">The sequence shown here is derived from an EMBL/GenBank/DDBJ whole genome shotgun (WGS) entry which is preliminary data.</text>
</comment>
<dbReference type="InterPro" id="IPR013216">
    <property type="entry name" value="Methyltransf_11"/>
</dbReference>
<feature type="domain" description="Methyltransferase type 11" evidence="1">
    <location>
        <begin position="76"/>
        <end position="173"/>
    </location>
</feature>
<accession>A0ABV8CDX0</accession>
<dbReference type="GO" id="GO:0032259">
    <property type="term" value="P:methylation"/>
    <property type="evidence" value="ECO:0007669"/>
    <property type="project" value="UniProtKB-KW"/>
</dbReference>
<dbReference type="PANTHER" id="PTHR42912:SF93">
    <property type="entry name" value="N6-ADENOSINE-METHYLTRANSFERASE TMT1A"/>
    <property type="match status" value="1"/>
</dbReference>
<evidence type="ECO:0000313" key="2">
    <source>
        <dbReference type="EMBL" id="MFC3908307.1"/>
    </source>
</evidence>
<proteinExistence type="predicted"/>
<dbReference type="InterPro" id="IPR029063">
    <property type="entry name" value="SAM-dependent_MTases_sf"/>
</dbReference>
<keyword evidence="3" id="KW-1185">Reference proteome</keyword>
<dbReference type="EC" id="2.1.1.-" evidence="2"/>
<dbReference type="Proteomes" id="UP001595758">
    <property type="component" value="Unassembled WGS sequence"/>
</dbReference>